<accession>A0A8D4VN33</accession>
<dbReference type="KEGG" id="moz:MoryE10_01880"/>
<proteinExistence type="predicted"/>
<evidence type="ECO:0000259" key="1">
    <source>
        <dbReference type="Pfam" id="PF07484"/>
    </source>
</evidence>
<gene>
    <name evidence="2" type="ORF">MoryE10_01880</name>
</gene>
<dbReference type="Pfam" id="PF07484">
    <property type="entry name" value="Collar"/>
    <property type="match status" value="1"/>
</dbReference>
<dbReference type="EMBL" id="AP019782">
    <property type="protein sequence ID" value="BBL69582.1"/>
    <property type="molecule type" value="Genomic_DNA"/>
</dbReference>
<feature type="domain" description="Phage tail collar" evidence="1">
    <location>
        <begin position="6"/>
        <end position="62"/>
    </location>
</feature>
<dbReference type="RefSeq" id="WP_221047941.1">
    <property type="nucleotide sequence ID" value="NZ_AP019782.1"/>
</dbReference>
<reference evidence="2" key="1">
    <citation type="submission" date="2019-06" db="EMBL/GenBank/DDBJ databases">
        <title>Complete genome sequence of Methylogaea oryzae strain JCM16910.</title>
        <authorList>
            <person name="Asakawa S."/>
        </authorList>
    </citation>
    <scope>NUCLEOTIDE SEQUENCE</scope>
    <source>
        <strain evidence="2">E10</strain>
    </source>
</reference>
<organism evidence="2 3">
    <name type="scientific">Methylogaea oryzae</name>
    <dbReference type="NCBI Taxonomy" id="1295382"/>
    <lineage>
        <taxon>Bacteria</taxon>
        <taxon>Pseudomonadati</taxon>
        <taxon>Pseudomonadota</taxon>
        <taxon>Gammaproteobacteria</taxon>
        <taxon>Methylococcales</taxon>
        <taxon>Methylococcaceae</taxon>
        <taxon>Methylogaea</taxon>
    </lineage>
</organism>
<evidence type="ECO:0000313" key="3">
    <source>
        <dbReference type="Proteomes" id="UP000824988"/>
    </source>
</evidence>
<name>A0A8D4VN33_9GAMM</name>
<dbReference type="Proteomes" id="UP000824988">
    <property type="component" value="Chromosome"/>
</dbReference>
<dbReference type="InterPro" id="IPR011083">
    <property type="entry name" value="Phage_tail_collar_dom"/>
</dbReference>
<sequence>MQNYLGEIRLFAGDYAPDQWLLCQGQLLSISTYQALYSLLGTTYGGDGVSTFALPDLRGRVPVGQGQGTGLTARVVGQTGGSETVVLTNAQLPAHNHAFNTLASDATDNALPAGSSNMAFARAVGNTKEYLSNTAASPTVSTLDAVTYGSTGGSQPHNNVMPSMALSYIIATFGIYPQRA</sequence>
<evidence type="ECO:0000313" key="2">
    <source>
        <dbReference type="EMBL" id="BBL69582.1"/>
    </source>
</evidence>
<keyword evidence="3" id="KW-1185">Reference proteome</keyword>
<dbReference type="AlphaFoldDB" id="A0A8D4VN33"/>
<protein>
    <submittedName>
        <fullName evidence="2">Microcystin dependent MdpB family protein</fullName>
    </submittedName>
</protein>